<accession>A0A9D6QSA2</accession>
<evidence type="ECO:0000313" key="1">
    <source>
        <dbReference type="EMBL" id="MBI3627819.1"/>
    </source>
</evidence>
<protein>
    <submittedName>
        <fullName evidence="1">Uncharacterized protein</fullName>
    </submittedName>
</protein>
<name>A0A9D6QSA2_9BACT</name>
<sequence length="122" mass="13526">MEDDALDILLVPQGLVDQHCAQEKRPNLDEPLQGNGLVIIALRFVDLHTVEQTGSLQLGDTVPEPSHLCATVENVIFISAEITVERKTAMLAGRIGFKCPARFAETIRIMSFHGLHLLKERI</sequence>
<dbReference type="Proteomes" id="UP000808388">
    <property type="component" value="Unassembled WGS sequence"/>
</dbReference>
<evidence type="ECO:0000313" key="2">
    <source>
        <dbReference type="Proteomes" id="UP000808388"/>
    </source>
</evidence>
<dbReference type="AlphaFoldDB" id="A0A9D6QSA2"/>
<organism evidence="1 2">
    <name type="scientific">Candidatus Sungiibacteriota bacterium</name>
    <dbReference type="NCBI Taxonomy" id="2750080"/>
    <lineage>
        <taxon>Bacteria</taxon>
        <taxon>Candidatus Sungiibacteriota</taxon>
    </lineage>
</organism>
<proteinExistence type="predicted"/>
<reference evidence="1" key="1">
    <citation type="submission" date="2020-07" db="EMBL/GenBank/DDBJ databases">
        <title>Huge and variable diversity of episymbiotic CPR bacteria and DPANN archaea in groundwater ecosystems.</title>
        <authorList>
            <person name="He C.Y."/>
            <person name="Keren R."/>
            <person name="Whittaker M."/>
            <person name="Farag I.F."/>
            <person name="Doudna J."/>
            <person name="Cate J.H.D."/>
            <person name="Banfield J.F."/>
        </authorList>
    </citation>
    <scope>NUCLEOTIDE SEQUENCE</scope>
    <source>
        <strain evidence="1">NC_groundwater_972_Pr1_S-0.2um_49_27</strain>
    </source>
</reference>
<comment type="caution">
    <text evidence="1">The sequence shown here is derived from an EMBL/GenBank/DDBJ whole genome shotgun (WGS) entry which is preliminary data.</text>
</comment>
<dbReference type="EMBL" id="JACQCQ010000013">
    <property type="protein sequence ID" value="MBI3627819.1"/>
    <property type="molecule type" value="Genomic_DNA"/>
</dbReference>
<gene>
    <name evidence="1" type="ORF">HY220_03720</name>
</gene>